<keyword evidence="4" id="KW-1185">Reference proteome</keyword>
<proteinExistence type="predicted"/>
<organism evidence="3 4">
    <name type="scientific">Arsukibacterium indicum</name>
    <dbReference type="NCBI Taxonomy" id="2848612"/>
    <lineage>
        <taxon>Bacteria</taxon>
        <taxon>Pseudomonadati</taxon>
        <taxon>Pseudomonadota</taxon>
        <taxon>Gammaproteobacteria</taxon>
        <taxon>Chromatiales</taxon>
        <taxon>Chromatiaceae</taxon>
        <taxon>Arsukibacterium</taxon>
    </lineage>
</organism>
<reference evidence="3 4" key="1">
    <citation type="submission" date="2021-06" db="EMBL/GenBank/DDBJ databases">
        <title>Rheinheimera indica sp. nov., isolated from deep-sea sediment.</title>
        <authorList>
            <person name="Wang Z."/>
            <person name="Zhang X.-Y."/>
        </authorList>
    </citation>
    <scope>NUCLEOTIDE SEQUENCE [LARGE SCALE GENOMIC DNA]</scope>
    <source>
        <strain evidence="3 4">SM2107</strain>
    </source>
</reference>
<evidence type="ECO:0000313" key="3">
    <source>
        <dbReference type="EMBL" id="MBV2128274.1"/>
    </source>
</evidence>
<protein>
    <submittedName>
        <fullName evidence="3">Uncharacterized protein</fullName>
    </submittedName>
</protein>
<evidence type="ECO:0000256" key="2">
    <source>
        <dbReference type="SAM" id="SignalP"/>
    </source>
</evidence>
<name>A0ABS6MHJ8_9GAMM</name>
<gene>
    <name evidence="3" type="ORF">KQY15_04100</name>
</gene>
<feature type="region of interest" description="Disordered" evidence="1">
    <location>
        <begin position="330"/>
        <end position="354"/>
    </location>
</feature>
<feature type="compositionally biased region" description="Gly residues" evidence="1">
    <location>
        <begin position="330"/>
        <end position="346"/>
    </location>
</feature>
<sequence length="382" mass="41606">MKRNRLMSTVGFLVLTYAGSVSALTPIKGYTCENCSLQQAENIARSRGAPLLNCVPINNNEVISIDEHACYSTPHKFIIFDVATKTTYPFQMSHSNQGGSNWDMILNSNPTNLTSVESEISQDFFDFLEMQEQTLQAIALSEEENLQLSFASPSSMSASSYSSTSDDGCESDTSATVLRMALSPTYRNNLRNSVNHELSQRNPSSYKSEFEEIQFTQFGFEAQKAGVGLSVGWEYLKKSKLVIKNVFEPGQQVVPDGEPYFPARAAFKLSWNNTLDSISVEVEREFTRVTEDLTLADVLEDSSWNMTLSACAIVELQNHYTASNAVGSGGGGGTPGGGSPGGGDPGGIINFPAPNPASQEQCKWHFYGKEGQLLVTLMGPCP</sequence>
<accession>A0ABS6MHJ8</accession>
<dbReference type="EMBL" id="JAHRID010000001">
    <property type="protein sequence ID" value="MBV2128274.1"/>
    <property type="molecule type" value="Genomic_DNA"/>
</dbReference>
<feature type="chain" id="PRO_5045797476" evidence="2">
    <location>
        <begin position="24"/>
        <end position="382"/>
    </location>
</feature>
<feature type="signal peptide" evidence="2">
    <location>
        <begin position="1"/>
        <end position="23"/>
    </location>
</feature>
<comment type="caution">
    <text evidence="3">The sequence shown here is derived from an EMBL/GenBank/DDBJ whole genome shotgun (WGS) entry which is preliminary data.</text>
</comment>
<evidence type="ECO:0000313" key="4">
    <source>
        <dbReference type="Proteomes" id="UP000704611"/>
    </source>
</evidence>
<dbReference type="RefSeq" id="WP_217667433.1">
    <property type="nucleotide sequence ID" value="NZ_JAHRID010000001.1"/>
</dbReference>
<evidence type="ECO:0000256" key="1">
    <source>
        <dbReference type="SAM" id="MobiDB-lite"/>
    </source>
</evidence>
<keyword evidence="2" id="KW-0732">Signal</keyword>
<dbReference type="Proteomes" id="UP000704611">
    <property type="component" value="Unassembled WGS sequence"/>
</dbReference>